<feature type="non-terminal residue" evidence="1">
    <location>
        <position position="1"/>
    </location>
</feature>
<accession>X0YQE8</accession>
<sequence length="55" mass="6403">ENSTFNIKGNIRGSCGKYAENSTFKTSNKETYEKIKKDIGFFERLIDRNKVKLIK</sequence>
<name>X0YQE8_9ZZZZ</name>
<dbReference type="AlphaFoldDB" id="X0YQE8"/>
<proteinExistence type="predicted"/>
<reference evidence="1" key="1">
    <citation type="journal article" date="2014" name="Front. Microbiol.">
        <title>High frequency of phylogenetically diverse reductive dehalogenase-homologous genes in deep subseafloor sedimentary metagenomes.</title>
        <authorList>
            <person name="Kawai M."/>
            <person name="Futagami T."/>
            <person name="Toyoda A."/>
            <person name="Takaki Y."/>
            <person name="Nishi S."/>
            <person name="Hori S."/>
            <person name="Arai W."/>
            <person name="Tsubouchi T."/>
            <person name="Morono Y."/>
            <person name="Uchiyama I."/>
            <person name="Ito T."/>
            <person name="Fujiyama A."/>
            <person name="Inagaki F."/>
            <person name="Takami H."/>
        </authorList>
    </citation>
    <scope>NUCLEOTIDE SEQUENCE</scope>
    <source>
        <strain evidence="1">Expedition CK06-06</strain>
    </source>
</reference>
<protein>
    <submittedName>
        <fullName evidence="1">Uncharacterized protein</fullName>
    </submittedName>
</protein>
<organism evidence="1">
    <name type="scientific">marine sediment metagenome</name>
    <dbReference type="NCBI Taxonomy" id="412755"/>
    <lineage>
        <taxon>unclassified sequences</taxon>
        <taxon>metagenomes</taxon>
        <taxon>ecological metagenomes</taxon>
    </lineage>
</organism>
<comment type="caution">
    <text evidence="1">The sequence shown here is derived from an EMBL/GenBank/DDBJ whole genome shotgun (WGS) entry which is preliminary data.</text>
</comment>
<dbReference type="EMBL" id="BARS01052003">
    <property type="protein sequence ID" value="GAG50668.1"/>
    <property type="molecule type" value="Genomic_DNA"/>
</dbReference>
<gene>
    <name evidence="1" type="ORF">S01H1_77390</name>
</gene>
<evidence type="ECO:0000313" key="1">
    <source>
        <dbReference type="EMBL" id="GAG50668.1"/>
    </source>
</evidence>